<sequence>MEEERHTTVLTAAIVSGCLVIGLLAGYPLGNIARHAMSGENIALPQQE</sequence>
<evidence type="ECO:0000313" key="2">
    <source>
        <dbReference type="EMBL" id="AFZ18577.1"/>
    </source>
</evidence>
<dbReference type="EMBL" id="CP003630">
    <property type="protein sequence ID" value="AFZ18577.1"/>
    <property type="molecule type" value="Genomic_DNA"/>
</dbReference>
<evidence type="ECO:0000313" key="3">
    <source>
        <dbReference type="Proteomes" id="UP000010471"/>
    </source>
</evidence>
<evidence type="ECO:0000256" key="1">
    <source>
        <dbReference type="SAM" id="Phobius"/>
    </source>
</evidence>
<protein>
    <submittedName>
        <fullName evidence="2">Uncharacterized protein</fullName>
    </submittedName>
</protein>
<keyword evidence="1" id="KW-0472">Membrane</keyword>
<organism evidence="2 3">
    <name type="scientific">Allocoleopsis franciscana PCC 7113</name>
    <dbReference type="NCBI Taxonomy" id="1173027"/>
    <lineage>
        <taxon>Bacteria</taxon>
        <taxon>Bacillati</taxon>
        <taxon>Cyanobacteriota</taxon>
        <taxon>Cyanophyceae</taxon>
        <taxon>Coleofasciculales</taxon>
        <taxon>Coleofasciculaceae</taxon>
        <taxon>Allocoleopsis</taxon>
        <taxon>Allocoleopsis franciscana</taxon>
    </lineage>
</organism>
<keyword evidence="1" id="KW-1133">Transmembrane helix</keyword>
<dbReference type="PROSITE" id="PS51257">
    <property type="entry name" value="PROKAR_LIPOPROTEIN"/>
    <property type="match status" value="1"/>
</dbReference>
<dbReference type="RefSeq" id="WP_015182726.1">
    <property type="nucleotide sequence ID" value="NC_019738.1"/>
</dbReference>
<dbReference type="AlphaFoldDB" id="K9WGG5"/>
<name>K9WGG5_9CYAN</name>
<keyword evidence="1" id="KW-0812">Transmembrane</keyword>
<proteinExistence type="predicted"/>
<dbReference type="Proteomes" id="UP000010471">
    <property type="component" value="Chromosome"/>
</dbReference>
<dbReference type="HOGENOM" id="CLU_3154900_0_0_3"/>
<accession>K9WGG5</accession>
<reference evidence="2 3" key="1">
    <citation type="submission" date="2012-06" db="EMBL/GenBank/DDBJ databases">
        <title>Finished chromosome of genome of Microcoleus sp. PCC 7113.</title>
        <authorList>
            <consortium name="US DOE Joint Genome Institute"/>
            <person name="Gugger M."/>
            <person name="Coursin T."/>
            <person name="Rippka R."/>
            <person name="Tandeau De Marsac N."/>
            <person name="Huntemann M."/>
            <person name="Wei C.-L."/>
            <person name="Han J."/>
            <person name="Detter J.C."/>
            <person name="Han C."/>
            <person name="Tapia R."/>
            <person name="Chen A."/>
            <person name="Kyrpides N."/>
            <person name="Mavromatis K."/>
            <person name="Markowitz V."/>
            <person name="Szeto E."/>
            <person name="Ivanova N."/>
            <person name="Pagani I."/>
            <person name="Pati A."/>
            <person name="Goodwin L."/>
            <person name="Nordberg H.P."/>
            <person name="Cantor M.N."/>
            <person name="Hua S.X."/>
            <person name="Woyke T."/>
            <person name="Kerfeld C.A."/>
        </authorList>
    </citation>
    <scope>NUCLEOTIDE SEQUENCE [LARGE SCALE GENOMIC DNA]</scope>
    <source>
        <strain evidence="2 3">PCC 7113</strain>
    </source>
</reference>
<feature type="transmembrane region" description="Helical" evidence="1">
    <location>
        <begin position="6"/>
        <end position="27"/>
    </location>
</feature>
<keyword evidence="3" id="KW-1185">Reference proteome</keyword>
<gene>
    <name evidence="2" type="ORF">Mic7113_2794</name>
</gene>
<dbReference type="KEGG" id="mic:Mic7113_2794"/>